<accession>A0A3N0AC25</accession>
<evidence type="ECO:0000313" key="3">
    <source>
        <dbReference type="Proteomes" id="UP000309454"/>
    </source>
</evidence>
<comment type="caution">
    <text evidence="1">The sequence shown here is derived from an EMBL/GenBank/DDBJ whole genome shotgun (WGS) entry which is preliminary data.</text>
</comment>
<dbReference type="AlphaFoldDB" id="A0A3N0AC25"/>
<reference evidence="2 3" key="1">
    <citation type="submission" date="2019-04" db="EMBL/GenBank/DDBJ databases">
        <title>Microbes associate with the intestines of laboratory mice.</title>
        <authorList>
            <person name="Navarre W."/>
            <person name="Wong E."/>
            <person name="Huang K.C."/>
            <person name="Tropini C."/>
            <person name="Ng K."/>
            <person name="Yu B."/>
        </authorList>
    </citation>
    <scope>NUCLEOTIDE SEQUENCE [LARGE SCALE GENOMIC DNA]</scope>
    <source>
        <strain evidence="2 3">NM48_B13</strain>
    </source>
</reference>
<dbReference type="InterPro" id="IPR013321">
    <property type="entry name" value="Arc_rbn_hlx_hlx"/>
</dbReference>
<name>A0A3N0AC25_9ACTN</name>
<protein>
    <submittedName>
        <fullName evidence="2">CopG family transcriptional regulator</fullName>
    </submittedName>
</protein>
<dbReference type="Proteomes" id="UP000309454">
    <property type="component" value="Unassembled WGS sequence"/>
</dbReference>
<sequence length="95" mass="10700">MKKTAEELEEMFGVTAEQIEEWDEMMVRGEVPGKPVGEVVVGRPLLFGAELKSVGFKETEEKIEAIDRRADSLGMRRSDYLRWLIDKDLAAATVA</sequence>
<gene>
    <name evidence="2" type="ORF">E5982_05805</name>
    <name evidence="1" type="ORF">FHR31_001140</name>
</gene>
<evidence type="ECO:0000313" key="1">
    <source>
        <dbReference type="EMBL" id="MBB3171322.1"/>
    </source>
</evidence>
<keyword evidence="3" id="KW-1185">Reference proteome</keyword>
<dbReference type="GeneID" id="93356206"/>
<organism evidence="1 4">
    <name type="scientific">Parvibacter caecicola</name>
    <dbReference type="NCBI Taxonomy" id="747645"/>
    <lineage>
        <taxon>Bacteria</taxon>
        <taxon>Bacillati</taxon>
        <taxon>Actinomycetota</taxon>
        <taxon>Coriobacteriia</taxon>
        <taxon>Coriobacteriales</taxon>
        <taxon>Coriobacteriaceae</taxon>
        <taxon>Parvibacter</taxon>
    </lineage>
</organism>
<dbReference type="GO" id="GO:0006355">
    <property type="term" value="P:regulation of DNA-templated transcription"/>
    <property type="evidence" value="ECO:0007669"/>
    <property type="project" value="InterPro"/>
</dbReference>
<dbReference type="EMBL" id="SSTM01000003">
    <property type="protein sequence ID" value="TJW10786.1"/>
    <property type="molecule type" value="Genomic_DNA"/>
</dbReference>
<reference evidence="1 4" key="2">
    <citation type="submission" date="2020-08" db="EMBL/GenBank/DDBJ databases">
        <title>Sequencing the genomes of 1000 actinobacteria strains.</title>
        <authorList>
            <person name="Klenk H.-P."/>
        </authorList>
    </citation>
    <scope>NUCLEOTIDE SEQUENCE [LARGE SCALE GENOMIC DNA]</scope>
    <source>
        <strain evidence="1 4">DSM 22242</strain>
    </source>
</reference>
<evidence type="ECO:0000313" key="2">
    <source>
        <dbReference type="EMBL" id="TJW10786.1"/>
    </source>
</evidence>
<proteinExistence type="predicted"/>
<evidence type="ECO:0000313" key="4">
    <source>
        <dbReference type="Proteomes" id="UP000530850"/>
    </source>
</evidence>
<dbReference type="Gene3D" id="1.10.1220.10">
    <property type="entry name" value="Met repressor-like"/>
    <property type="match status" value="1"/>
</dbReference>
<dbReference type="OrthoDB" id="3175915at2"/>
<dbReference type="EMBL" id="JACHYA010000003">
    <property type="protein sequence ID" value="MBB3171322.1"/>
    <property type="molecule type" value="Genomic_DNA"/>
</dbReference>
<dbReference type="RefSeq" id="WP_123184904.1">
    <property type="nucleotide sequence ID" value="NZ_CANSOV010000002.1"/>
</dbReference>
<dbReference type="Proteomes" id="UP000530850">
    <property type="component" value="Unassembled WGS sequence"/>
</dbReference>